<name>A0A9W9BHX6_9HYPO</name>
<keyword evidence="3" id="KW-0862">Zinc</keyword>
<feature type="region of interest" description="Disordered" evidence="6">
    <location>
        <begin position="111"/>
        <end position="147"/>
    </location>
</feature>
<dbReference type="InterPro" id="IPR017907">
    <property type="entry name" value="Znf_RING_CS"/>
</dbReference>
<evidence type="ECO:0000256" key="6">
    <source>
        <dbReference type="SAM" id="MobiDB-lite"/>
    </source>
</evidence>
<evidence type="ECO:0000256" key="5">
    <source>
        <dbReference type="SAM" id="Coils"/>
    </source>
</evidence>
<keyword evidence="5" id="KW-0175">Coiled coil</keyword>
<evidence type="ECO:0000313" key="9">
    <source>
        <dbReference type="Proteomes" id="UP001140511"/>
    </source>
</evidence>
<dbReference type="InterPro" id="IPR013083">
    <property type="entry name" value="Znf_RING/FYVE/PHD"/>
</dbReference>
<dbReference type="InterPro" id="IPR016818">
    <property type="entry name" value="NOSIP"/>
</dbReference>
<dbReference type="PROSITE" id="PS00518">
    <property type="entry name" value="ZF_RING_1"/>
    <property type="match status" value="1"/>
</dbReference>
<feature type="domain" description="RING-type" evidence="7">
    <location>
        <begin position="250"/>
        <end position="303"/>
    </location>
</feature>
<protein>
    <submittedName>
        <fullName evidence="8">Zinc-finger of nitric oxide synthase-interacting protein domain-containing protein</fullName>
    </submittedName>
</protein>
<keyword evidence="2 4" id="KW-0863">Zinc-finger</keyword>
<evidence type="ECO:0000256" key="2">
    <source>
        <dbReference type="ARBA" id="ARBA00022771"/>
    </source>
</evidence>
<dbReference type="InterPro" id="IPR001841">
    <property type="entry name" value="Znf_RING"/>
</dbReference>
<feature type="coiled-coil region" evidence="5">
    <location>
        <begin position="64"/>
        <end position="105"/>
    </location>
</feature>
<dbReference type="RefSeq" id="XP_056029157.1">
    <property type="nucleotide sequence ID" value="XM_056172299.1"/>
</dbReference>
<organism evidence="8 9">
    <name type="scientific">Trichoderma breve</name>
    <dbReference type="NCBI Taxonomy" id="2034170"/>
    <lineage>
        <taxon>Eukaryota</taxon>
        <taxon>Fungi</taxon>
        <taxon>Dikarya</taxon>
        <taxon>Ascomycota</taxon>
        <taxon>Pezizomycotina</taxon>
        <taxon>Sordariomycetes</taxon>
        <taxon>Hypocreomycetidae</taxon>
        <taxon>Hypocreales</taxon>
        <taxon>Hypocreaceae</taxon>
        <taxon>Trichoderma</taxon>
    </lineage>
</organism>
<evidence type="ECO:0000259" key="7">
    <source>
        <dbReference type="PROSITE" id="PS50089"/>
    </source>
</evidence>
<reference evidence="8" key="1">
    <citation type="submission" date="2022-09" db="EMBL/GenBank/DDBJ databases">
        <title>Chromosome-level assembly of Trichoderma breve T069, a fungus used in development of biopesticide product.</title>
        <authorList>
            <person name="Lin R."/>
            <person name="Liu T."/>
        </authorList>
    </citation>
    <scope>NUCLEOTIDE SEQUENCE</scope>
    <source>
        <strain evidence="8">T069</strain>
    </source>
</reference>
<dbReference type="Pfam" id="PF13445">
    <property type="entry name" value="zf-RING_UBOX"/>
    <property type="match status" value="1"/>
</dbReference>
<dbReference type="GO" id="GO:0005634">
    <property type="term" value="C:nucleus"/>
    <property type="evidence" value="ECO:0007669"/>
    <property type="project" value="TreeGrafter"/>
</dbReference>
<dbReference type="Proteomes" id="UP001140511">
    <property type="component" value="Unassembled WGS sequence"/>
</dbReference>
<dbReference type="PROSITE" id="PS50089">
    <property type="entry name" value="ZF_RING_2"/>
    <property type="match status" value="1"/>
</dbReference>
<evidence type="ECO:0000256" key="1">
    <source>
        <dbReference type="ARBA" id="ARBA00022723"/>
    </source>
</evidence>
<dbReference type="PANTHER" id="PTHR13063:SF10">
    <property type="entry name" value="NITRIC OXIDE SYNTHASE-INTERACTING PROTEIN"/>
    <property type="match status" value="1"/>
</dbReference>
<comment type="caution">
    <text evidence="8">The sequence shown here is derived from an EMBL/GenBank/DDBJ whole genome shotgun (WGS) entry which is preliminary data.</text>
</comment>
<dbReference type="InterPro" id="IPR027370">
    <property type="entry name" value="Znf-RING_euk"/>
</dbReference>
<dbReference type="Gene3D" id="3.30.40.10">
    <property type="entry name" value="Zinc/RING finger domain, C3HC4 (zinc finger)"/>
    <property type="match status" value="2"/>
</dbReference>
<evidence type="ECO:0000256" key="4">
    <source>
        <dbReference type="PROSITE-ProRule" id="PRU00175"/>
    </source>
</evidence>
<dbReference type="EMBL" id="JAOPEN010000003">
    <property type="protein sequence ID" value="KAJ4860101.1"/>
    <property type="molecule type" value="Genomic_DNA"/>
</dbReference>
<keyword evidence="1" id="KW-0479">Metal-binding</keyword>
<keyword evidence="9" id="KW-1185">Reference proteome</keyword>
<sequence>MSHSKRNTTRPVFTSYEREQAKSNWSSKSAQLNRDSFLPFGFCSLCLENAREPVACPRGDIFCRECALENLLAQKKELKRAEKARQNAEKEAARIRAIGDDEERERAIRDFELTQAGLTNNSSDKGKPSSSAAAESKKEEEATVRAGSKRKFALDADELDRIAENDKAKARKAIDDEKAAKPTLPSFWTPSLTPDVQNSGLAPVAKKAKTTPTCPASAEHDAHPFSLQKLLKIEFNETTDSATKESRRTCPSCLKTLSNASSPIMADKCGHVLCFSCVKQFLLPSEKVQAQETETNIACFVCSTPVAVVTKPTKVSSAKDSLPTGLIKLKSEGTGFASRGSGSTWKQPTVYQNSALKEDFSPAALSKRPEKLPMCFTPYRGDSYLLVA</sequence>
<evidence type="ECO:0000256" key="3">
    <source>
        <dbReference type="ARBA" id="ARBA00022833"/>
    </source>
</evidence>
<dbReference type="PANTHER" id="PTHR13063">
    <property type="entry name" value="ENOS INTERACTING PROTEIN"/>
    <property type="match status" value="1"/>
</dbReference>
<accession>A0A9W9BHX6</accession>
<dbReference type="GO" id="GO:0008270">
    <property type="term" value="F:zinc ion binding"/>
    <property type="evidence" value="ECO:0007669"/>
    <property type="project" value="UniProtKB-KW"/>
</dbReference>
<dbReference type="SUPFAM" id="SSF57850">
    <property type="entry name" value="RING/U-box"/>
    <property type="match status" value="2"/>
</dbReference>
<proteinExistence type="predicted"/>
<dbReference type="GeneID" id="80866987"/>
<evidence type="ECO:0000313" key="8">
    <source>
        <dbReference type="EMBL" id="KAJ4860101.1"/>
    </source>
</evidence>
<dbReference type="SMART" id="SM00184">
    <property type="entry name" value="RING"/>
    <property type="match status" value="1"/>
</dbReference>
<dbReference type="AlphaFoldDB" id="A0A9W9BHX6"/>
<gene>
    <name evidence="8" type="ORF">T069G_05089</name>
</gene>
<dbReference type="GO" id="GO:0061630">
    <property type="term" value="F:ubiquitin protein ligase activity"/>
    <property type="evidence" value="ECO:0007669"/>
    <property type="project" value="InterPro"/>
</dbReference>